<keyword evidence="2" id="KW-1185">Reference proteome</keyword>
<dbReference type="Proteomes" id="UP001138768">
    <property type="component" value="Unassembled WGS sequence"/>
</dbReference>
<comment type="caution">
    <text evidence="1">The sequence shown here is derived from an EMBL/GenBank/DDBJ whole genome shotgun (WGS) entry which is preliminary data.</text>
</comment>
<dbReference type="RefSeq" id="WP_200241928.1">
    <property type="nucleotide sequence ID" value="NZ_NRRY01000010.1"/>
</dbReference>
<proteinExistence type="predicted"/>
<evidence type="ECO:0000313" key="1">
    <source>
        <dbReference type="EMBL" id="MBK1618438.1"/>
    </source>
</evidence>
<gene>
    <name evidence="1" type="ORF">CKO42_08310</name>
</gene>
<dbReference type="EMBL" id="NRRY01000010">
    <property type="protein sequence ID" value="MBK1618438.1"/>
    <property type="molecule type" value="Genomic_DNA"/>
</dbReference>
<accession>A0A9X0W8W1</accession>
<protein>
    <submittedName>
        <fullName evidence="1">Uncharacterized protein</fullName>
    </submittedName>
</protein>
<sequence>MATSNQERLQNVIGLVVWADVDQIMVRAKVFLEEFAPNYLADETLHPDNLLDQLRMDLFNASVIDYLDGRGVEVELSVEHDIATWIEANTPAMVSANLRLMEQQFGAPGVETHLDVVKLHQLIKLNVFEAVQQRAIEECWATLETMLVTLTEEAAD</sequence>
<name>A0A9X0W8W1_9GAMM</name>
<dbReference type="AlphaFoldDB" id="A0A9X0W8W1"/>
<reference evidence="1 2" key="1">
    <citation type="journal article" date="2020" name="Microorganisms">
        <title>Osmotic Adaptation and Compatible Solute Biosynthesis of Phototrophic Bacteria as Revealed from Genome Analyses.</title>
        <authorList>
            <person name="Imhoff J.F."/>
            <person name="Rahn T."/>
            <person name="Kunzel S."/>
            <person name="Keller A."/>
            <person name="Neulinger S.C."/>
        </authorList>
    </citation>
    <scope>NUCLEOTIDE SEQUENCE [LARGE SCALE GENOMIC DNA]</scope>
    <source>
        <strain evidence="1 2">DSM 25653</strain>
    </source>
</reference>
<organism evidence="1 2">
    <name type="scientific">Lamprobacter modestohalophilus</name>
    <dbReference type="NCBI Taxonomy" id="1064514"/>
    <lineage>
        <taxon>Bacteria</taxon>
        <taxon>Pseudomonadati</taxon>
        <taxon>Pseudomonadota</taxon>
        <taxon>Gammaproteobacteria</taxon>
        <taxon>Chromatiales</taxon>
        <taxon>Chromatiaceae</taxon>
        <taxon>Lamprobacter</taxon>
    </lineage>
</organism>
<evidence type="ECO:0000313" key="2">
    <source>
        <dbReference type="Proteomes" id="UP001138768"/>
    </source>
</evidence>